<evidence type="ECO:0000259" key="2">
    <source>
        <dbReference type="Pfam" id="PF04471"/>
    </source>
</evidence>
<dbReference type="Proteomes" id="UP000319523">
    <property type="component" value="Unassembled WGS sequence"/>
</dbReference>
<evidence type="ECO:0000313" key="4">
    <source>
        <dbReference type="Proteomes" id="UP000319523"/>
    </source>
</evidence>
<evidence type="ECO:0000313" key="3">
    <source>
        <dbReference type="EMBL" id="TPW38378.1"/>
    </source>
</evidence>
<organism evidence="3 4">
    <name type="scientific">Mixta tenebrionis</name>
    <dbReference type="NCBI Taxonomy" id="2562439"/>
    <lineage>
        <taxon>Bacteria</taxon>
        <taxon>Pseudomonadati</taxon>
        <taxon>Pseudomonadota</taxon>
        <taxon>Gammaproteobacteria</taxon>
        <taxon>Enterobacterales</taxon>
        <taxon>Erwiniaceae</taxon>
        <taxon>Mixta</taxon>
    </lineage>
</organism>
<dbReference type="SUPFAM" id="SSF52980">
    <property type="entry name" value="Restriction endonuclease-like"/>
    <property type="match status" value="1"/>
</dbReference>
<dbReference type="PANTHER" id="PTHR30015">
    <property type="entry name" value="MRR RESTRICTION SYSTEM PROTEIN"/>
    <property type="match status" value="1"/>
</dbReference>
<keyword evidence="1" id="KW-1133">Transmembrane helix</keyword>
<dbReference type="Gene3D" id="3.40.1350.10">
    <property type="match status" value="1"/>
</dbReference>
<protein>
    <submittedName>
        <fullName evidence="3">Restriction endonuclease</fullName>
    </submittedName>
</protein>
<keyword evidence="3" id="KW-0378">Hydrolase</keyword>
<dbReference type="InterPro" id="IPR007560">
    <property type="entry name" value="Restrct_endonuc_IV_Mrr"/>
</dbReference>
<proteinExistence type="predicted"/>
<reference evidence="3 4" key="1">
    <citation type="submission" date="2019-06" db="EMBL/GenBank/DDBJ databases">
        <authorList>
            <person name="Yang Y."/>
        </authorList>
    </citation>
    <scope>NUCLEOTIDE SEQUENCE [LARGE SCALE GENOMIC DNA]</scope>
    <source>
        <strain evidence="3 4">BIT-26</strain>
    </source>
</reference>
<comment type="caution">
    <text evidence="3">The sequence shown here is derived from an EMBL/GenBank/DDBJ whole genome shotgun (WGS) entry which is preliminary data.</text>
</comment>
<dbReference type="RefSeq" id="WP_141177991.1">
    <property type="nucleotide sequence ID" value="NZ_JBHUFX010000022.1"/>
</dbReference>
<sequence>MSALQLSAALMVNPLPALLLAALFIVVMLRLSFRQREKASVRRHRRYQAAAARVLEKLGTLPGDGQRMRYLRKINPYVFEELLLLALEHQGLRVVRNTSYSGDGGIDGQVIIDNQYWLIQAKRYRYAINPAHVRDFDTSLQRRASPGLFIHTGRTGPKSRAFCSTSPCMHIVSGQRLLDLLACKPEWCAGLRGIPSVLIKESV</sequence>
<dbReference type="InterPro" id="IPR011856">
    <property type="entry name" value="tRNA_endonuc-like_dom_sf"/>
</dbReference>
<dbReference type="GO" id="GO:0003677">
    <property type="term" value="F:DNA binding"/>
    <property type="evidence" value="ECO:0007669"/>
    <property type="project" value="InterPro"/>
</dbReference>
<dbReference type="PANTHER" id="PTHR30015:SF7">
    <property type="entry name" value="TYPE IV METHYL-DIRECTED RESTRICTION ENZYME ECOKMRR"/>
    <property type="match status" value="1"/>
</dbReference>
<dbReference type="OrthoDB" id="577942at2"/>
<name>A0A506UYE9_9GAMM</name>
<gene>
    <name evidence="3" type="ORF">FKM52_20575</name>
</gene>
<dbReference type="Pfam" id="PF04471">
    <property type="entry name" value="Mrr_cat"/>
    <property type="match status" value="1"/>
</dbReference>
<keyword evidence="3" id="KW-0255">Endonuclease</keyword>
<dbReference type="AlphaFoldDB" id="A0A506UYE9"/>
<keyword evidence="4" id="KW-1185">Reference proteome</keyword>
<keyword evidence="1" id="KW-0472">Membrane</keyword>
<accession>A0A506UYE9</accession>
<dbReference type="GO" id="GO:0015666">
    <property type="term" value="F:restriction endodeoxyribonuclease activity"/>
    <property type="evidence" value="ECO:0007669"/>
    <property type="project" value="TreeGrafter"/>
</dbReference>
<keyword evidence="1" id="KW-0812">Transmembrane</keyword>
<dbReference type="EMBL" id="VHQI01000020">
    <property type="protein sequence ID" value="TPW38378.1"/>
    <property type="molecule type" value="Genomic_DNA"/>
</dbReference>
<keyword evidence="3" id="KW-0540">Nuclease</keyword>
<dbReference type="InterPro" id="IPR011335">
    <property type="entry name" value="Restrct_endonuc-II-like"/>
</dbReference>
<feature type="domain" description="Restriction endonuclease type IV Mrr" evidence="2">
    <location>
        <begin position="71"/>
        <end position="181"/>
    </location>
</feature>
<dbReference type="GO" id="GO:0009307">
    <property type="term" value="P:DNA restriction-modification system"/>
    <property type="evidence" value="ECO:0007669"/>
    <property type="project" value="InterPro"/>
</dbReference>
<evidence type="ECO:0000256" key="1">
    <source>
        <dbReference type="SAM" id="Phobius"/>
    </source>
</evidence>
<dbReference type="InterPro" id="IPR052906">
    <property type="entry name" value="Type_IV_Methyl-Rstrct_Enzyme"/>
</dbReference>
<feature type="transmembrane region" description="Helical" evidence="1">
    <location>
        <begin position="15"/>
        <end position="33"/>
    </location>
</feature>